<name>A0ABS4I7U5_9BACL</name>
<organism evidence="1 2">
    <name type="scientific">Paenibacillus aceris</name>
    <dbReference type="NCBI Taxonomy" id="869555"/>
    <lineage>
        <taxon>Bacteria</taxon>
        <taxon>Bacillati</taxon>
        <taxon>Bacillota</taxon>
        <taxon>Bacilli</taxon>
        <taxon>Bacillales</taxon>
        <taxon>Paenibacillaceae</taxon>
        <taxon>Paenibacillus</taxon>
    </lineage>
</organism>
<dbReference type="InterPro" id="IPR011009">
    <property type="entry name" value="Kinase-like_dom_sf"/>
</dbReference>
<dbReference type="Proteomes" id="UP001519344">
    <property type="component" value="Unassembled WGS sequence"/>
</dbReference>
<gene>
    <name evidence="1" type="ORF">J2Z65_006219</name>
</gene>
<evidence type="ECO:0000313" key="2">
    <source>
        <dbReference type="Proteomes" id="UP001519344"/>
    </source>
</evidence>
<keyword evidence="2" id="KW-1185">Reference proteome</keyword>
<accession>A0ABS4I7U5</accession>
<evidence type="ECO:0000313" key="1">
    <source>
        <dbReference type="EMBL" id="MBP1966958.1"/>
    </source>
</evidence>
<dbReference type="RefSeq" id="WP_167068030.1">
    <property type="nucleotide sequence ID" value="NZ_JAAOZR010000094.1"/>
</dbReference>
<evidence type="ECO:0008006" key="3">
    <source>
        <dbReference type="Google" id="ProtNLM"/>
    </source>
</evidence>
<proteinExistence type="predicted"/>
<dbReference type="EMBL" id="JAGGKV010000027">
    <property type="protein sequence ID" value="MBP1966958.1"/>
    <property type="molecule type" value="Genomic_DNA"/>
</dbReference>
<dbReference type="SUPFAM" id="SSF56112">
    <property type="entry name" value="Protein kinase-like (PK-like)"/>
    <property type="match status" value="1"/>
</dbReference>
<protein>
    <recommendedName>
        <fullName evidence="3">Serine/threonine protein kinase</fullName>
    </recommendedName>
</protein>
<reference evidence="1 2" key="1">
    <citation type="submission" date="2021-03" db="EMBL/GenBank/DDBJ databases">
        <title>Genomic Encyclopedia of Type Strains, Phase IV (KMG-IV): sequencing the most valuable type-strain genomes for metagenomic binning, comparative biology and taxonomic classification.</title>
        <authorList>
            <person name="Goeker M."/>
        </authorList>
    </citation>
    <scope>NUCLEOTIDE SEQUENCE [LARGE SCALE GENOMIC DNA]</scope>
    <source>
        <strain evidence="1 2">DSM 24950</strain>
    </source>
</reference>
<sequence length="201" mass="23433">MDDELMNKVNQIRVWKPDINISIDNPVGWRLIGQGKQGAVFQIDEKRCVKIYYQKKNCKRELHALKLGNKAGICPYLYFWGSQYIVMEYLTSPSLFDYLQENGMSMKLAEKIVMLLDTFAEVGFNRFDHSARHIFVMPGEDLKIIDVVHVIKSTPVVFPLKLLSDMGDYAADFLTYVSKISPDWYDIWVNHDDFELLRLKL</sequence>
<dbReference type="Gene3D" id="1.10.510.10">
    <property type="entry name" value="Transferase(Phosphotransferase) domain 1"/>
    <property type="match status" value="1"/>
</dbReference>
<comment type="caution">
    <text evidence="1">The sequence shown here is derived from an EMBL/GenBank/DDBJ whole genome shotgun (WGS) entry which is preliminary data.</text>
</comment>